<sequence>MRFGSIFRSSPSRHGKAIGFSSALCLHDLNQQFLDRQWLEDDLGAIDGTHIQAIPHRGDRFKERFRNRKQVYSQNVMAVVDFDGNFVAVVAGWEGSAHDNMILRRAVNNGFTVPQGRYYLVDGGYINTPQFLAPYRCITYHLAQFRARGRGENSLQHMTDEGLFNVLDEDDTGVDDDSQNGDVGGSDTQNGVNLRDCIRDVMWQML</sequence>
<evidence type="ECO:0000256" key="3">
    <source>
        <dbReference type="ARBA" id="ARBA00006958"/>
    </source>
</evidence>
<keyword evidence="11" id="KW-1185">Reference proteome</keyword>
<gene>
    <name evidence="10" type="ORF">LUZ61_012566</name>
</gene>
<dbReference type="GO" id="GO:0016787">
    <property type="term" value="F:hydrolase activity"/>
    <property type="evidence" value="ECO:0007669"/>
    <property type="project" value="UniProtKB-KW"/>
</dbReference>
<dbReference type="AlphaFoldDB" id="A0AAD6A3B9"/>
<evidence type="ECO:0000256" key="2">
    <source>
        <dbReference type="ARBA" id="ARBA00004123"/>
    </source>
</evidence>
<comment type="cofactor">
    <cofactor evidence="1">
        <name>a divalent metal cation</name>
        <dbReference type="ChEBI" id="CHEBI:60240"/>
    </cofactor>
</comment>
<organism evidence="10 11">
    <name type="scientific">Rhynchospora tenuis</name>
    <dbReference type="NCBI Taxonomy" id="198213"/>
    <lineage>
        <taxon>Eukaryota</taxon>
        <taxon>Viridiplantae</taxon>
        <taxon>Streptophyta</taxon>
        <taxon>Embryophyta</taxon>
        <taxon>Tracheophyta</taxon>
        <taxon>Spermatophyta</taxon>
        <taxon>Magnoliopsida</taxon>
        <taxon>Liliopsida</taxon>
        <taxon>Poales</taxon>
        <taxon>Cyperaceae</taxon>
        <taxon>Cyperoideae</taxon>
        <taxon>Rhynchosporeae</taxon>
        <taxon>Rhynchospora</taxon>
    </lineage>
</organism>
<dbReference type="GO" id="GO:0046872">
    <property type="term" value="F:metal ion binding"/>
    <property type="evidence" value="ECO:0007669"/>
    <property type="project" value="UniProtKB-KW"/>
</dbReference>
<keyword evidence="4" id="KW-0540">Nuclease</keyword>
<evidence type="ECO:0000313" key="11">
    <source>
        <dbReference type="Proteomes" id="UP001210211"/>
    </source>
</evidence>
<dbReference type="PANTHER" id="PTHR22930">
    <property type="match status" value="1"/>
</dbReference>
<evidence type="ECO:0000256" key="1">
    <source>
        <dbReference type="ARBA" id="ARBA00001968"/>
    </source>
</evidence>
<keyword evidence="5" id="KW-0479">Metal-binding</keyword>
<feature type="region of interest" description="Disordered" evidence="8">
    <location>
        <begin position="167"/>
        <end position="189"/>
    </location>
</feature>
<reference evidence="10 11" key="1">
    <citation type="journal article" date="2022" name="Cell">
        <title>Repeat-based holocentromeres influence genome architecture and karyotype evolution.</title>
        <authorList>
            <person name="Hofstatter P.G."/>
            <person name="Thangavel G."/>
            <person name="Lux T."/>
            <person name="Neumann P."/>
            <person name="Vondrak T."/>
            <person name="Novak P."/>
            <person name="Zhang M."/>
            <person name="Costa L."/>
            <person name="Castellani M."/>
            <person name="Scott A."/>
            <person name="Toegelov H."/>
            <person name="Fuchs J."/>
            <person name="Mata-Sucre Y."/>
            <person name="Dias Y."/>
            <person name="Vanzela A.L.L."/>
            <person name="Huettel B."/>
            <person name="Almeida C.C.S."/>
            <person name="Simkova H."/>
            <person name="Souza G."/>
            <person name="Pedrosa-Harand A."/>
            <person name="Macas J."/>
            <person name="Mayer K.F.X."/>
            <person name="Houben A."/>
            <person name="Marques A."/>
        </authorList>
    </citation>
    <scope>NUCLEOTIDE SEQUENCE [LARGE SCALE GENOMIC DNA]</scope>
    <source>
        <strain evidence="10">RhyTen1mFocal</strain>
    </source>
</reference>
<dbReference type="PANTHER" id="PTHR22930:SF259">
    <property type="entry name" value="OS08G0106900 PROTEIN"/>
    <property type="match status" value="1"/>
</dbReference>
<keyword evidence="6" id="KW-0378">Hydrolase</keyword>
<comment type="subcellular location">
    <subcellularLocation>
        <location evidence="2">Nucleus</location>
    </subcellularLocation>
</comment>
<dbReference type="GO" id="GO:0005634">
    <property type="term" value="C:nucleus"/>
    <property type="evidence" value="ECO:0007669"/>
    <property type="project" value="UniProtKB-SubCell"/>
</dbReference>
<evidence type="ECO:0000256" key="8">
    <source>
        <dbReference type="SAM" id="MobiDB-lite"/>
    </source>
</evidence>
<evidence type="ECO:0000256" key="7">
    <source>
        <dbReference type="ARBA" id="ARBA00023242"/>
    </source>
</evidence>
<feature type="compositionally biased region" description="Acidic residues" evidence="8">
    <location>
        <begin position="167"/>
        <end position="179"/>
    </location>
</feature>
<dbReference type="GO" id="GO:0004518">
    <property type="term" value="F:nuclease activity"/>
    <property type="evidence" value="ECO:0007669"/>
    <property type="project" value="UniProtKB-KW"/>
</dbReference>
<evidence type="ECO:0000256" key="4">
    <source>
        <dbReference type="ARBA" id="ARBA00022722"/>
    </source>
</evidence>
<feature type="domain" description="DDE Tnp4" evidence="9">
    <location>
        <begin position="46"/>
        <end position="147"/>
    </location>
</feature>
<protein>
    <recommendedName>
        <fullName evidence="9">DDE Tnp4 domain-containing protein</fullName>
    </recommendedName>
</protein>
<dbReference type="EMBL" id="JAMRDG010000001">
    <property type="protein sequence ID" value="KAJ3708861.1"/>
    <property type="molecule type" value="Genomic_DNA"/>
</dbReference>
<comment type="caution">
    <text evidence="10">The sequence shown here is derived from an EMBL/GenBank/DDBJ whole genome shotgun (WGS) entry which is preliminary data.</text>
</comment>
<keyword evidence="7" id="KW-0539">Nucleus</keyword>
<accession>A0AAD6A3B9</accession>
<dbReference type="InterPro" id="IPR045249">
    <property type="entry name" value="HARBI1-like"/>
</dbReference>
<proteinExistence type="inferred from homology"/>
<evidence type="ECO:0000313" key="10">
    <source>
        <dbReference type="EMBL" id="KAJ3708861.1"/>
    </source>
</evidence>
<evidence type="ECO:0000256" key="5">
    <source>
        <dbReference type="ARBA" id="ARBA00022723"/>
    </source>
</evidence>
<evidence type="ECO:0000256" key="6">
    <source>
        <dbReference type="ARBA" id="ARBA00022801"/>
    </source>
</evidence>
<dbReference type="Proteomes" id="UP001210211">
    <property type="component" value="Unassembled WGS sequence"/>
</dbReference>
<name>A0AAD6A3B9_9POAL</name>
<comment type="similarity">
    <text evidence="3">Belongs to the HARBI1 family.</text>
</comment>
<dbReference type="InterPro" id="IPR027806">
    <property type="entry name" value="HARBI1_dom"/>
</dbReference>
<dbReference type="Pfam" id="PF13359">
    <property type="entry name" value="DDE_Tnp_4"/>
    <property type="match status" value="1"/>
</dbReference>
<evidence type="ECO:0000259" key="9">
    <source>
        <dbReference type="Pfam" id="PF13359"/>
    </source>
</evidence>